<feature type="region of interest" description="Disordered" evidence="1">
    <location>
        <begin position="199"/>
        <end position="249"/>
    </location>
</feature>
<dbReference type="PANTHER" id="PTHR38113">
    <property type="match status" value="1"/>
</dbReference>
<evidence type="ECO:0000256" key="1">
    <source>
        <dbReference type="SAM" id="MobiDB-lite"/>
    </source>
</evidence>
<feature type="compositionally biased region" description="Polar residues" evidence="1">
    <location>
        <begin position="237"/>
        <end position="249"/>
    </location>
</feature>
<proteinExistence type="predicted"/>
<gene>
    <name evidence="3" type="ORF">G6011_03490</name>
</gene>
<reference evidence="3" key="1">
    <citation type="submission" date="2021-07" db="EMBL/GenBank/DDBJ databases">
        <title>Genome Resource of American Ginseng Black Spot Pathogen Alternaria panax.</title>
        <authorList>
            <person name="Qiu C."/>
            <person name="Wang W."/>
            <person name="Liu Z."/>
        </authorList>
    </citation>
    <scope>NUCLEOTIDE SEQUENCE</scope>
    <source>
        <strain evidence="3">BNCC115425</strain>
    </source>
</reference>
<evidence type="ECO:0000259" key="2">
    <source>
        <dbReference type="Pfam" id="PF10056"/>
    </source>
</evidence>
<sequence>MRREIEVTSRTPMPKAYGFLPKGDRYKTLHCRKLTHENGRPLYIVLNDKKQTTGIRIPLNVLHKVHDQAKDTLSTRRAATVQRDAADIAKAAAEVDVQFPKIPAAAKETVLRHGFKKNSGRVGRTSSIPLSRKVLLAVLAHVRHMHTEYDTLLKKGKSRDVARKTTRKNIEVVVKKWGYPKGMVFGFRYDERMAIARKRSADTDTFASRPQTPTQRVHGREIDDRHSNDAQSKHSCADNVSSTAYDKDL</sequence>
<dbReference type="EMBL" id="JAANER010000002">
    <property type="protein sequence ID" value="KAG9193455.1"/>
    <property type="molecule type" value="Genomic_DNA"/>
</dbReference>
<evidence type="ECO:0000313" key="4">
    <source>
        <dbReference type="Proteomes" id="UP001199106"/>
    </source>
</evidence>
<feature type="domain" description="DUF2293" evidence="2">
    <location>
        <begin position="97"/>
        <end position="178"/>
    </location>
</feature>
<dbReference type="Proteomes" id="UP001199106">
    <property type="component" value="Unassembled WGS sequence"/>
</dbReference>
<feature type="compositionally biased region" description="Basic and acidic residues" evidence="1">
    <location>
        <begin position="218"/>
        <end position="236"/>
    </location>
</feature>
<name>A0AAD4IF60_9PLEO</name>
<dbReference type="Pfam" id="PF10056">
    <property type="entry name" value="DUF2293"/>
    <property type="match status" value="1"/>
</dbReference>
<dbReference type="AlphaFoldDB" id="A0AAD4IF60"/>
<dbReference type="PANTHER" id="PTHR38113:SF2">
    <property type="entry name" value="DUF2293 DOMAIN-CONTAINING PROTEIN"/>
    <property type="match status" value="1"/>
</dbReference>
<accession>A0AAD4IF60</accession>
<protein>
    <recommendedName>
        <fullName evidence="2">DUF2293 domain-containing protein</fullName>
    </recommendedName>
</protein>
<evidence type="ECO:0000313" key="3">
    <source>
        <dbReference type="EMBL" id="KAG9193455.1"/>
    </source>
</evidence>
<dbReference type="InterPro" id="IPR018744">
    <property type="entry name" value="DUF2293"/>
</dbReference>
<feature type="compositionally biased region" description="Polar residues" evidence="1">
    <location>
        <begin position="203"/>
        <end position="215"/>
    </location>
</feature>
<organism evidence="3 4">
    <name type="scientific">Alternaria panax</name>
    <dbReference type="NCBI Taxonomy" id="48097"/>
    <lineage>
        <taxon>Eukaryota</taxon>
        <taxon>Fungi</taxon>
        <taxon>Dikarya</taxon>
        <taxon>Ascomycota</taxon>
        <taxon>Pezizomycotina</taxon>
        <taxon>Dothideomycetes</taxon>
        <taxon>Pleosporomycetidae</taxon>
        <taxon>Pleosporales</taxon>
        <taxon>Pleosporineae</taxon>
        <taxon>Pleosporaceae</taxon>
        <taxon>Alternaria</taxon>
        <taxon>Alternaria sect. Panax</taxon>
    </lineage>
</organism>
<comment type="caution">
    <text evidence="3">The sequence shown here is derived from an EMBL/GenBank/DDBJ whole genome shotgun (WGS) entry which is preliminary data.</text>
</comment>
<keyword evidence="4" id="KW-1185">Reference proteome</keyword>